<name>A0A250IPW1_9BACT</name>
<reference evidence="1 2" key="1">
    <citation type="submission" date="2017-06" db="EMBL/GenBank/DDBJ databases">
        <authorList>
            <person name="Kim H.J."/>
            <person name="Triplett B.A."/>
        </authorList>
    </citation>
    <scope>NUCLEOTIDE SEQUENCE [LARGE SCALE GENOMIC DNA]</scope>
    <source>
        <strain evidence="1 2">DSM 14713</strain>
    </source>
</reference>
<accession>A0A250IPW1</accession>
<proteinExistence type="predicted"/>
<evidence type="ECO:0000313" key="1">
    <source>
        <dbReference type="EMBL" id="ATB33784.1"/>
    </source>
</evidence>
<gene>
    <name evidence="1" type="ORF">MEBOL_007282</name>
</gene>
<protein>
    <submittedName>
        <fullName evidence="1">Uncharacterized protein</fullName>
    </submittedName>
</protein>
<evidence type="ECO:0000313" key="2">
    <source>
        <dbReference type="Proteomes" id="UP000217289"/>
    </source>
</evidence>
<dbReference type="OrthoDB" id="5523423at2"/>
<dbReference type="RefSeq" id="WP_095981769.1">
    <property type="nucleotide sequence ID" value="NZ_CP022163.1"/>
</dbReference>
<dbReference type="AlphaFoldDB" id="A0A250IPW1"/>
<organism evidence="1 2">
    <name type="scientific">Melittangium boletus DSM 14713</name>
    <dbReference type="NCBI Taxonomy" id="1294270"/>
    <lineage>
        <taxon>Bacteria</taxon>
        <taxon>Pseudomonadati</taxon>
        <taxon>Myxococcota</taxon>
        <taxon>Myxococcia</taxon>
        <taxon>Myxococcales</taxon>
        <taxon>Cystobacterineae</taxon>
        <taxon>Archangiaceae</taxon>
        <taxon>Melittangium</taxon>
    </lineage>
</organism>
<dbReference type="Proteomes" id="UP000217289">
    <property type="component" value="Chromosome"/>
</dbReference>
<dbReference type="KEGG" id="mbd:MEBOL_007282"/>
<sequence length="251" mass="27751">MADEKTRARGAPERFELGASYDEVGPELGRLYDAWQVDTGQAALEFHPSDRVQWAPSGDYELRVTCRRSHTPIRLWVDASPTPLPAQELATLFMWMGASLQRVEYNPRVSTHLAPPPLRPPPTVSRRPCAPGVLALMAGVAWLHLTREPGPPSTGPVSEMSELHDILDAPSLTDTEGPEPMAVAYPLPTKPFRNQAASPCRPDLDEKEINGGCWVTLDRRPPCIKVQAEYQGKCYLPVSKDRGRLPTTVEP</sequence>
<keyword evidence="2" id="KW-1185">Reference proteome</keyword>
<dbReference type="EMBL" id="CP022163">
    <property type="protein sequence ID" value="ATB33784.1"/>
    <property type="molecule type" value="Genomic_DNA"/>
</dbReference>